<accession>A0A410P5T8</accession>
<keyword evidence="4" id="KW-1134">Transmembrane beta strand</keyword>
<evidence type="ECO:0000256" key="1">
    <source>
        <dbReference type="ARBA" id="ARBA00004442"/>
    </source>
</evidence>
<dbReference type="AlphaFoldDB" id="A0A410P5T8"/>
<evidence type="ECO:0000313" key="9">
    <source>
        <dbReference type="Proteomes" id="UP000287243"/>
    </source>
</evidence>
<protein>
    <recommendedName>
        <fullName evidence="10">Outer membrane efflux protein</fullName>
    </recommendedName>
</protein>
<organism evidence="8 9">
    <name type="scientific">Velamenicoccus archaeovorus</name>
    <dbReference type="NCBI Taxonomy" id="1930593"/>
    <lineage>
        <taxon>Bacteria</taxon>
        <taxon>Pseudomonadati</taxon>
        <taxon>Candidatus Omnitrophota</taxon>
        <taxon>Candidatus Velamenicoccus</taxon>
    </lineage>
</organism>
<dbReference type="GO" id="GO:1990281">
    <property type="term" value="C:efflux pump complex"/>
    <property type="evidence" value="ECO:0007669"/>
    <property type="project" value="TreeGrafter"/>
</dbReference>
<dbReference type="InterPro" id="IPR003423">
    <property type="entry name" value="OMP_efflux"/>
</dbReference>
<comment type="subcellular location">
    <subcellularLocation>
        <location evidence="1">Cell outer membrane</location>
    </subcellularLocation>
</comment>
<reference evidence="8 9" key="1">
    <citation type="submission" date="2017-01" db="EMBL/GenBank/DDBJ databases">
        <title>First insights into the biology of 'candidatus Vampirococcus archaeovorus'.</title>
        <authorList>
            <person name="Kizina J."/>
            <person name="Jordan S."/>
            <person name="Stueber K."/>
            <person name="Reinhardt R."/>
            <person name="Harder J."/>
        </authorList>
    </citation>
    <scope>NUCLEOTIDE SEQUENCE [LARGE SCALE GENOMIC DNA]</scope>
    <source>
        <strain evidence="8 9">LiM</strain>
    </source>
</reference>
<proteinExistence type="inferred from homology"/>
<dbReference type="GO" id="GO:0015288">
    <property type="term" value="F:porin activity"/>
    <property type="evidence" value="ECO:0007669"/>
    <property type="project" value="TreeGrafter"/>
</dbReference>
<gene>
    <name evidence="8" type="ORF">BU251_07410</name>
</gene>
<dbReference type="SUPFAM" id="SSF56954">
    <property type="entry name" value="Outer membrane efflux proteins (OEP)"/>
    <property type="match status" value="1"/>
</dbReference>
<evidence type="ECO:0000313" key="8">
    <source>
        <dbReference type="EMBL" id="QAT17555.1"/>
    </source>
</evidence>
<name>A0A410P5T8_VELA1</name>
<keyword evidence="5" id="KW-0812">Transmembrane</keyword>
<evidence type="ECO:0008006" key="10">
    <source>
        <dbReference type="Google" id="ProtNLM"/>
    </source>
</evidence>
<dbReference type="GO" id="GO:0015562">
    <property type="term" value="F:efflux transmembrane transporter activity"/>
    <property type="evidence" value="ECO:0007669"/>
    <property type="project" value="InterPro"/>
</dbReference>
<keyword evidence="7" id="KW-0998">Cell outer membrane</keyword>
<evidence type="ECO:0000256" key="6">
    <source>
        <dbReference type="ARBA" id="ARBA00023136"/>
    </source>
</evidence>
<sequence length="413" mass="46960">MFVFFLFDSVITAAEELDLKRAMNEALEANPEILSAKRSYEAANARIWQAASLTDPMFSVGYDKMTADRMLTGEPMKTYEISQDIPFPTKLFLRAKVASKLAKMAYENYQAKEKEIISQVKSAYAELFVIYREIEVNKEDKSILEQLSQSAVSRYKTGEGPQADVLKAQVELASVDTELVMLEQRRLTAQGRLNVLLNRDPQDELGAPSAGETIKFSQTLQDCYALAKQNNPELKAYRYAIDKGQAAYHLAQNEFLPDFRVTYKQMMNDEKSWAGMVGVTVPLWFFQKQAFGVKEMKSELEMVKAEYAAKEKAVLFDVRDAYARVEANKKLIELYETSFLPQAEETLEASLKGYESNQSDFLTLLDSRRMLIDFKLKHYNAILELKVALADLERAIGTDLDGSQVKEVAYEKK</sequence>
<evidence type="ECO:0000256" key="3">
    <source>
        <dbReference type="ARBA" id="ARBA00022448"/>
    </source>
</evidence>
<evidence type="ECO:0000256" key="5">
    <source>
        <dbReference type="ARBA" id="ARBA00022692"/>
    </source>
</evidence>
<keyword evidence="6" id="KW-0472">Membrane</keyword>
<keyword evidence="9" id="KW-1185">Reference proteome</keyword>
<dbReference type="EMBL" id="CP019384">
    <property type="protein sequence ID" value="QAT17555.1"/>
    <property type="molecule type" value="Genomic_DNA"/>
</dbReference>
<dbReference type="InterPro" id="IPR051906">
    <property type="entry name" value="TolC-like"/>
</dbReference>
<dbReference type="Gene3D" id="1.20.1600.10">
    <property type="entry name" value="Outer membrane efflux proteins (OEP)"/>
    <property type="match status" value="1"/>
</dbReference>
<dbReference type="Pfam" id="PF02321">
    <property type="entry name" value="OEP"/>
    <property type="match status" value="2"/>
</dbReference>
<evidence type="ECO:0000256" key="4">
    <source>
        <dbReference type="ARBA" id="ARBA00022452"/>
    </source>
</evidence>
<comment type="similarity">
    <text evidence="2">Belongs to the outer membrane factor (OMF) (TC 1.B.17) family.</text>
</comment>
<dbReference type="GO" id="GO:0009279">
    <property type="term" value="C:cell outer membrane"/>
    <property type="evidence" value="ECO:0007669"/>
    <property type="project" value="UniProtKB-SubCell"/>
</dbReference>
<dbReference type="PANTHER" id="PTHR30026:SF20">
    <property type="entry name" value="OUTER MEMBRANE PROTEIN TOLC"/>
    <property type="match status" value="1"/>
</dbReference>
<dbReference type="Proteomes" id="UP000287243">
    <property type="component" value="Chromosome"/>
</dbReference>
<evidence type="ECO:0000256" key="2">
    <source>
        <dbReference type="ARBA" id="ARBA00007613"/>
    </source>
</evidence>
<dbReference type="PANTHER" id="PTHR30026">
    <property type="entry name" value="OUTER MEMBRANE PROTEIN TOLC"/>
    <property type="match status" value="1"/>
</dbReference>
<dbReference type="KEGG" id="vai:BU251_07410"/>
<keyword evidence="3" id="KW-0813">Transport</keyword>
<evidence type="ECO:0000256" key="7">
    <source>
        <dbReference type="ARBA" id="ARBA00023237"/>
    </source>
</evidence>